<sequence>MHDDGLFIPLEDYVETYCSSREYTGCCHLAESSTTDQNASMAEKIRILHDTIVGCKH</sequence>
<accession>A0A1M7Y238</accession>
<dbReference type="Proteomes" id="UP000184603">
    <property type="component" value="Unassembled WGS sequence"/>
</dbReference>
<dbReference type="AlphaFoldDB" id="A0A1M7Y238"/>
<proteinExistence type="predicted"/>
<gene>
    <name evidence="1" type="ORF">SAMN02745220_01215</name>
</gene>
<evidence type="ECO:0000313" key="2">
    <source>
        <dbReference type="Proteomes" id="UP000184603"/>
    </source>
</evidence>
<name>A0A1M7Y238_9BACT</name>
<organism evidence="1 2">
    <name type="scientific">Desulfopila aestuarii DSM 18488</name>
    <dbReference type="NCBI Taxonomy" id="1121416"/>
    <lineage>
        <taxon>Bacteria</taxon>
        <taxon>Pseudomonadati</taxon>
        <taxon>Thermodesulfobacteriota</taxon>
        <taxon>Desulfobulbia</taxon>
        <taxon>Desulfobulbales</taxon>
        <taxon>Desulfocapsaceae</taxon>
        <taxon>Desulfopila</taxon>
    </lineage>
</organism>
<keyword evidence="2" id="KW-1185">Reference proteome</keyword>
<reference evidence="1 2" key="1">
    <citation type="submission" date="2016-12" db="EMBL/GenBank/DDBJ databases">
        <authorList>
            <person name="Song W.-J."/>
            <person name="Kurnit D.M."/>
        </authorList>
    </citation>
    <scope>NUCLEOTIDE SEQUENCE [LARGE SCALE GENOMIC DNA]</scope>
    <source>
        <strain evidence="1 2">DSM 18488</strain>
    </source>
</reference>
<dbReference type="EMBL" id="FRFE01000004">
    <property type="protein sequence ID" value="SHO45801.1"/>
    <property type="molecule type" value="Genomic_DNA"/>
</dbReference>
<evidence type="ECO:0000313" key="1">
    <source>
        <dbReference type="EMBL" id="SHO45801.1"/>
    </source>
</evidence>
<protein>
    <submittedName>
        <fullName evidence="1">Uncharacterized protein</fullName>
    </submittedName>
</protein>